<dbReference type="InterPro" id="IPR036942">
    <property type="entry name" value="Beta-barrel_TonB_sf"/>
</dbReference>
<keyword evidence="8" id="KW-0675">Receptor</keyword>
<dbReference type="SUPFAM" id="SSF56935">
    <property type="entry name" value="Porins"/>
    <property type="match status" value="1"/>
</dbReference>
<evidence type="ECO:0000256" key="1">
    <source>
        <dbReference type="ARBA" id="ARBA00004442"/>
    </source>
</evidence>
<keyword evidence="2 4" id="KW-0472">Membrane</keyword>
<dbReference type="GO" id="GO:0009279">
    <property type="term" value="C:cell outer membrane"/>
    <property type="evidence" value="ECO:0007669"/>
    <property type="project" value="UniProtKB-SubCell"/>
</dbReference>
<feature type="signal peptide" evidence="5">
    <location>
        <begin position="1"/>
        <end position="28"/>
    </location>
</feature>
<dbReference type="Gene3D" id="2.170.130.10">
    <property type="entry name" value="TonB-dependent receptor, plug domain"/>
    <property type="match status" value="1"/>
</dbReference>
<gene>
    <name evidence="8" type="ORF">KB893_016105</name>
</gene>
<dbReference type="NCBIfam" id="TIGR01782">
    <property type="entry name" value="TonB-Xanth-Caul"/>
    <property type="match status" value="1"/>
</dbReference>
<evidence type="ECO:0000259" key="7">
    <source>
        <dbReference type="Pfam" id="PF07715"/>
    </source>
</evidence>
<dbReference type="InterPro" id="IPR037066">
    <property type="entry name" value="Plug_dom_sf"/>
</dbReference>
<evidence type="ECO:0000259" key="6">
    <source>
        <dbReference type="Pfam" id="PF00593"/>
    </source>
</evidence>
<comment type="similarity">
    <text evidence="4">Belongs to the TonB-dependent receptor family.</text>
</comment>
<evidence type="ECO:0000256" key="5">
    <source>
        <dbReference type="SAM" id="SignalP"/>
    </source>
</evidence>
<feature type="chain" id="PRO_5042886028" evidence="5">
    <location>
        <begin position="29"/>
        <end position="1045"/>
    </location>
</feature>
<sequence>MNDKLKRFRSTAMFTIVGGVIVINPAFAQDPASSPPDAATTLDSIEVVGIRSSLNEAMNIKRETPGVVDAISAEDIGKFPDTNLAESLQRITGISIERRDGEGAQVTARGFGPQFNLVTLNGRQIPGADAFGAAGQVAIGGVEAGTRAFNFAQLASEAISGIEVYKTGQASVPSGGIGATINILTDRPFNHPGGEIVASAGAKAVYDDSQIFDSDITPEASAILSYASPDKVWGAGLSASYQKRHGGSVQATENNWNVARWNGPDGILRPGGTIVNEPEIGQLYALPNDLRYAFSDFERERINGQGVLQFAPSDAVILTLDYTFSRNEIEENRGEQAQWLQQGSYTHLEFDGGEVATPTYLREIVETKDFGYEQQRNMQKYELDSIGINADWQVSTDFRLVFDAHNTTSESSPNDPATGGGSTYFSMAGTNNCTNGPYCGGAWSQEMWFNSGLPVMARTWYPSMGNAAADSSGVVNPDFPVEQIGAQVLRVNALQQKTEVKQGRLDGVLDFDQGRFQFGVDSSETTMTRRQAQEQYSTLGDWSAANTGNEPGMYPLLSPINIVGLFDDFAAPGAPTGAWRGDTTALGQWAVDAYGANFSVSPILSADNRIEEETRAAYMQVELDGSIGEMPTHTRIGVRYEKTDLTSTSAVATPTAVQWEANNDFRIVRSAETQPFSETHSYSYILPNLDFSLDVTEDIKARASFSETIARAPYSNLYAGPGPNQPTGSVLISEAGRADGNANTPTLDPIESDNLDLALEWYFADASYVSITYWNKRVDNFIGNTVVQESLYGLTDPTSGPDAQAALDFLTSAACAAQVGAAGNDVGAACSANNTALFTALALYRNAAETGGLAAYNGSGAQVQAMENAYDLVGAADDPLYMFNVNRPVNQNSAKLRGWELGGQYFFGDSGFGVYANYTIVNGDVGYDDAGDPTVDQFSLLGLSDTANLMLMYEKYGWSARVAWNWRDEYLILANQGGSRNPYYVEAYDQVDLSVNYAFNDRWSAGFEAINVTGEDVRWHGRSDEQIVRLLDQSPRYTLGVRYRF</sequence>
<comment type="caution">
    <text evidence="8">The sequence shown here is derived from an EMBL/GenBank/DDBJ whole genome shotgun (WGS) entry which is preliminary data.</text>
</comment>
<evidence type="ECO:0000256" key="4">
    <source>
        <dbReference type="RuleBase" id="RU003357"/>
    </source>
</evidence>
<dbReference type="EMBL" id="JAGQFT020000013">
    <property type="protein sequence ID" value="MBS7458665.1"/>
    <property type="molecule type" value="Genomic_DNA"/>
</dbReference>
<accession>A0AAP2CFD0</accession>
<comment type="subcellular location">
    <subcellularLocation>
        <location evidence="1 4">Cell outer membrane</location>
    </subcellularLocation>
</comment>
<keyword evidence="9" id="KW-1185">Reference proteome</keyword>
<evidence type="ECO:0000256" key="3">
    <source>
        <dbReference type="ARBA" id="ARBA00023237"/>
    </source>
</evidence>
<dbReference type="InterPro" id="IPR012910">
    <property type="entry name" value="Plug_dom"/>
</dbReference>
<evidence type="ECO:0000313" key="9">
    <source>
        <dbReference type="Proteomes" id="UP000675747"/>
    </source>
</evidence>
<dbReference type="PANTHER" id="PTHR40980:SF3">
    <property type="entry name" value="TONB-DEPENDENT RECEPTOR-LIKE BETA-BARREL DOMAIN-CONTAINING PROTEIN"/>
    <property type="match status" value="1"/>
</dbReference>
<dbReference type="Pfam" id="PF07715">
    <property type="entry name" value="Plug"/>
    <property type="match status" value="1"/>
</dbReference>
<dbReference type="Gene3D" id="2.40.170.20">
    <property type="entry name" value="TonB-dependent receptor, beta-barrel domain"/>
    <property type="match status" value="1"/>
</dbReference>
<dbReference type="Pfam" id="PF00593">
    <property type="entry name" value="TonB_dep_Rec_b-barrel"/>
    <property type="match status" value="1"/>
</dbReference>
<keyword evidence="3" id="KW-0998">Cell outer membrane</keyword>
<name>A0AAP2CFD0_9GAMM</name>
<dbReference type="RefSeq" id="WP_213173888.1">
    <property type="nucleotide sequence ID" value="NZ_JAGQFT020000013.1"/>
</dbReference>
<feature type="domain" description="TonB-dependent receptor plug" evidence="7">
    <location>
        <begin position="61"/>
        <end position="176"/>
    </location>
</feature>
<feature type="domain" description="TonB-dependent receptor-like beta-barrel" evidence="6">
    <location>
        <begin position="504"/>
        <end position="1012"/>
    </location>
</feature>
<keyword evidence="5" id="KW-0732">Signal</keyword>
<proteinExistence type="inferred from homology"/>
<keyword evidence="4" id="KW-0798">TonB box</keyword>
<dbReference type="PANTHER" id="PTHR40980">
    <property type="entry name" value="PLUG DOMAIN-CONTAINING PROTEIN"/>
    <property type="match status" value="1"/>
</dbReference>
<dbReference type="InterPro" id="IPR010104">
    <property type="entry name" value="TonB_rcpt_bac"/>
</dbReference>
<dbReference type="Proteomes" id="UP000675747">
    <property type="component" value="Unassembled WGS sequence"/>
</dbReference>
<dbReference type="InterPro" id="IPR000531">
    <property type="entry name" value="Beta-barrel_TonB"/>
</dbReference>
<evidence type="ECO:0000313" key="8">
    <source>
        <dbReference type="EMBL" id="MBS7458665.1"/>
    </source>
</evidence>
<reference evidence="8 9" key="1">
    <citation type="journal article" date="2021" name="Microbiol. Resour. Announc.">
        <title>Draft Genome Sequence of Coralloluteibacterium stylophorae LMG 29479T.</title>
        <authorList>
            <person name="Karlyshev A.V."/>
            <person name="Kudryashova E.B."/>
            <person name="Ariskina E.V."/>
            <person name="Conroy A.P."/>
            <person name="Abidueva E.Y."/>
        </authorList>
    </citation>
    <scope>NUCLEOTIDE SEQUENCE [LARGE SCALE GENOMIC DNA]</scope>
    <source>
        <strain evidence="8 9">LMG 29479</strain>
    </source>
</reference>
<dbReference type="AlphaFoldDB" id="A0AAP2CFD0"/>
<protein>
    <submittedName>
        <fullName evidence="8">TonB-dependent receptor</fullName>
    </submittedName>
</protein>
<organism evidence="8 9">
    <name type="scientific">Coralloluteibacterium stylophorae</name>
    <dbReference type="NCBI Taxonomy" id="1776034"/>
    <lineage>
        <taxon>Bacteria</taxon>
        <taxon>Pseudomonadati</taxon>
        <taxon>Pseudomonadota</taxon>
        <taxon>Gammaproteobacteria</taxon>
        <taxon>Lysobacterales</taxon>
        <taxon>Lysobacteraceae</taxon>
        <taxon>Coralloluteibacterium</taxon>
    </lineage>
</organism>
<evidence type="ECO:0000256" key="2">
    <source>
        <dbReference type="ARBA" id="ARBA00023136"/>
    </source>
</evidence>